<evidence type="ECO:0000313" key="3">
    <source>
        <dbReference type="Proteomes" id="UP000000763"/>
    </source>
</evidence>
<evidence type="ECO:0000313" key="2">
    <source>
        <dbReference type="EMBL" id="CAE05836.1"/>
    </source>
</evidence>
<reference evidence="3" key="2">
    <citation type="journal article" date="2008" name="Nucleic Acids Res.">
        <title>The rice annotation project database (RAP-DB): 2008 update.</title>
        <authorList>
            <consortium name="The rice annotation project (RAP)"/>
        </authorList>
    </citation>
    <scope>GENOME REANNOTATION</scope>
    <source>
        <strain evidence="3">cv. Nipponbare</strain>
    </source>
</reference>
<feature type="domain" description="Retrotransposon gag" evidence="1">
    <location>
        <begin position="57"/>
        <end position="127"/>
    </location>
</feature>
<gene>
    <name evidence="2" type="primary">OSJNBa0028M15.28</name>
</gene>
<accession>Q7FA42</accession>
<dbReference type="PROSITE" id="PS51257">
    <property type="entry name" value="PROKAR_LIPOPROTEIN"/>
    <property type="match status" value="1"/>
</dbReference>
<dbReference type="Pfam" id="PF03732">
    <property type="entry name" value="Retrotrans_gag"/>
    <property type="match status" value="1"/>
</dbReference>
<protein>
    <submittedName>
        <fullName evidence="2">OSJNBa0028M15.28 protein</fullName>
    </submittedName>
</protein>
<proteinExistence type="predicted"/>
<dbReference type="Proteomes" id="UP000000763">
    <property type="component" value="Chromosome 4"/>
</dbReference>
<reference evidence="3" key="1">
    <citation type="journal article" date="2005" name="Nature">
        <title>The map-based sequence of the rice genome.</title>
        <authorList>
            <consortium name="International rice genome sequencing project (IRGSP)"/>
            <person name="Matsumoto T."/>
            <person name="Wu J."/>
            <person name="Kanamori H."/>
            <person name="Katayose Y."/>
            <person name="Fujisawa M."/>
            <person name="Namiki N."/>
            <person name="Mizuno H."/>
            <person name="Yamamoto K."/>
            <person name="Antonio B.A."/>
            <person name="Baba T."/>
            <person name="Sakata K."/>
            <person name="Nagamura Y."/>
            <person name="Aoki H."/>
            <person name="Arikawa K."/>
            <person name="Arita K."/>
            <person name="Bito T."/>
            <person name="Chiden Y."/>
            <person name="Fujitsuka N."/>
            <person name="Fukunaka R."/>
            <person name="Hamada M."/>
            <person name="Harada C."/>
            <person name="Hayashi A."/>
            <person name="Hijishita S."/>
            <person name="Honda M."/>
            <person name="Hosokawa S."/>
            <person name="Ichikawa Y."/>
            <person name="Idonuma A."/>
            <person name="Iijima M."/>
            <person name="Ikeda M."/>
            <person name="Ikeno M."/>
            <person name="Ito K."/>
            <person name="Ito S."/>
            <person name="Ito T."/>
            <person name="Ito Y."/>
            <person name="Ito Y."/>
            <person name="Iwabuchi A."/>
            <person name="Kamiya K."/>
            <person name="Karasawa W."/>
            <person name="Kurita K."/>
            <person name="Katagiri S."/>
            <person name="Kikuta A."/>
            <person name="Kobayashi H."/>
            <person name="Kobayashi N."/>
            <person name="Machita K."/>
            <person name="Maehara T."/>
            <person name="Masukawa M."/>
            <person name="Mizubayashi T."/>
            <person name="Mukai Y."/>
            <person name="Nagasaki H."/>
            <person name="Nagata Y."/>
            <person name="Naito S."/>
            <person name="Nakashima M."/>
            <person name="Nakama Y."/>
            <person name="Nakamichi Y."/>
            <person name="Nakamura M."/>
            <person name="Meguro A."/>
            <person name="Negishi M."/>
            <person name="Ohta I."/>
            <person name="Ohta T."/>
            <person name="Okamoto M."/>
            <person name="Ono N."/>
            <person name="Saji S."/>
            <person name="Sakaguchi M."/>
            <person name="Sakai K."/>
            <person name="Shibata M."/>
            <person name="Shimokawa T."/>
            <person name="Song J."/>
            <person name="Takazaki Y."/>
            <person name="Terasawa K."/>
            <person name="Tsugane M."/>
            <person name="Tsuji K."/>
            <person name="Ueda S."/>
            <person name="Waki K."/>
            <person name="Yamagata H."/>
            <person name="Yamamoto M."/>
            <person name="Yamamoto S."/>
            <person name="Yamane H."/>
            <person name="Yoshiki S."/>
            <person name="Yoshihara R."/>
            <person name="Yukawa K."/>
            <person name="Zhong H."/>
            <person name="Yano M."/>
            <person name="Yuan Q."/>
            <person name="Ouyang S."/>
            <person name="Liu J."/>
            <person name="Jones K.M."/>
            <person name="Gansberger K."/>
            <person name="Moffat K."/>
            <person name="Hill J."/>
            <person name="Bera J."/>
            <person name="Fadrosh D."/>
            <person name="Jin S."/>
            <person name="Johri S."/>
            <person name="Kim M."/>
            <person name="Overton L."/>
            <person name="Reardon M."/>
            <person name="Tsitrin T."/>
            <person name="Vuong H."/>
            <person name="Weaver B."/>
            <person name="Ciecko A."/>
            <person name="Tallon L."/>
            <person name="Jackson J."/>
            <person name="Pai G."/>
            <person name="Aken S.V."/>
            <person name="Utterback T."/>
            <person name="Reidmuller S."/>
            <person name="Feldblyum T."/>
            <person name="Hsiao J."/>
            <person name="Zismann V."/>
            <person name="Iobst S."/>
            <person name="de Vazeille A.R."/>
            <person name="Buell C.R."/>
            <person name="Ying K."/>
            <person name="Li Y."/>
            <person name="Lu T."/>
            <person name="Huang Y."/>
            <person name="Zhao Q."/>
            <person name="Feng Q."/>
            <person name="Zhang L."/>
            <person name="Zhu J."/>
            <person name="Weng Q."/>
            <person name="Mu J."/>
            <person name="Lu Y."/>
            <person name="Fan D."/>
            <person name="Liu Y."/>
            <person name="Guan J."/>
            <person name="Zhang Y."/>
            <person name="Yu S."/>
            <person name="Liu X."/>
            <person name="Zhang Y."/>
            <person name="Hong G."/>
            <person name="Han B."/>
            <person name="Choisne N."/>
            <person name="Demange N."/>
            <person name="Orjeda G."/>
            <person name="Samain S."/>
            <person name="Cattolico L."/>
            <person name="Pelletier E."/>
            <person name="Couloux A."/>
            <person name="Segurens B."/>
            <person name="Wincker P."/>
            <person name="D'Hont A."/>
            <person name="Scarpelli C."/>
            <person name="Weissenbach J."/>
            <person name="Salanoubat M."/>
            <person name="Quetier F."/>
            <person name="Yu Y."/>
            <person name="Kim H.R."/>
            <person name="Rambo T."/>
            <person name="Currie J."/>
            <person name="Collura K."/>
            <person name="Luo M."/>
            <person name="Yang T."/>
            <person name="Ammiraju J.S.S."/>
            <person name="Engler F."/>
            <person name="Soderlund C."/>
            <person name="Wing R.A."/>
            <person name="Palmer L.E."/>
            <person name="de la Bastide M."/>
            <person name="Spiegel L."/>
            <person name="Nascimento L."/>
            <person name="Zutavern T."/>
            <person name="O'Shaughnessy A."/>
            <person name="Dike S."/>
            <person name="Dedhia N."/>
            <person name="Preston R."/>
            <person name="Balija V."/>
            <person name="McCombie W.R."/>
            <person name="Chow T."/>
            <person name="Chen H."/>
            <person name="Chung M."/>
            <person name="Chen C."/>
            <person name="Shaw J."/>
            <person name="Wu H."/>
            <person name="Hsiao K."/>
            <person name="Chao Y."/>
            <person name="Chu M."/>
            <person name="Cheng C."/>
            <person name="Hour A."/>
            <person name="Lee P."/>
            <person name="Lin S."/>
            <person name="Lin Y."/>
            <person name="Liou J."/>
            <person name="Liu S."/>
            <person name="Hsing Y."/>
            <person name="Raghuvanshi S."/>
            <person name="Mohanty A."/>
            <person name="Bharti A.K."/>
            <person name="Gaur A."/>
            <person name="Gupta V."/>
            <person name="Kumar D."/>
            <person name="Ravi V."/>
            <person name="Vij S."/>
            <person name="Kapur A."/>
            <person name="Khurana P."/>
            <person name="Khurana P."/>
            <person name="Khurana J.P."/>
            <person name="Tyagi A.K."/>
            <person name="Gaikwad K."/>
            <person name="Singh A."/>
            <person name="Dalal V."/>
            <person name="Srivastava S."/>
            <person name="Dixit A."/>
            <person name="Pal A.K."/>
            <person name="Ghazi I.A."/>
            <person name="Yadav M."/>
            <person name="Pandit A."/>
            <person name="Bhargava A."/>
            <person name="Sureshbabu K."/>
            <person name="Batra K."/>
            <person name="Sharma T.R."/>
            <person name="Mohapatra T."/>
            <person name="Singh N.K."/>
            <person name="Messing J."/>
            <person name="Nelson A.B."/>
            <person name="Fuks G."/>
            <person name="Kavchok S."/>
            <person name="Keizer G."/>
            <person name="Linton E."/>
            <person name="Llaca V."/>
            <person name="Song R."/>
            <person name="Tanyolac B."/>
            <person name="Young S."/>
            <person name="Ho-Il K."/>
            <person name="Hahn J.H."/>
            <person name="Sangsakoo G."/>
            <person name="Vanavichit A."/>
            <person name="de Mattos Luiz.A.T."/>
            <person name="Zimmer P.D."/>
            <person name="Malone G."/>
            <person name="Dellagostin O."/>
            <person name="de Oliveira A.C."/>
            <person name="Bevan M."/>
            <person name="Bancroft I."/>
            <person name="Minx P."/>
            <person name="Cordum H."/>
            <person name="Wilson R."/>
            <person name="Cheng Z."/>
            <person name="Jin W."/>
            <person name="Jiang J."/>
            <person name="Leong S.A."/>
            <person name="Iwama H."/>
            <person name="Gojobori T."/>
            <person name="Itoh T."/>
            <person name="Niimura Y."/>
            <person name="Fujii Y."/>
            <person name="Habara T."/>
            <person name="Sakai H."/>
            <person name="Sato Y."/>
            <person name="Wilson G."/>
            <person name="Kumar K."/>
            <person name="McCouch S."/>
            <person name="Juretic N."/>
            <person name="Hoen D."/>
            <person name="Wright S."/>
            <person name="Bruskiewich R."/>
            <person name="Bureau T."/>
            <person name="Miyao A."/>
            <person name="Hirochika H."/>
            <person name="Nishikawa T."/>
            <person name="Kadowaki K."/>
            <person name="Sugiura M."/>
            <person name="Burr B."/>
            <person name="Sasaki T."/>
        </authorList>
    </citation>
    <scope>NUCLEOTIDE SEQUENCE [LARGE SCALE GENOMIC DNA]</scope>
    <source>
        <strain evidence="3">cv. Nipponbare</strain>
    </source>
</reference>
<dbReference type="PANTHER" id="PTHR33223">
    <property type="entry name" value="CCHC-TYPE DOMAIN-CONTAINING PROTEIN"/>
    <property type="match status" value="1"/>
</dbReference>
<evidence type="ECO:0000259" key="1">
    <source>
        <dbReference type="Pfam" id="PF03732"/>
    </source>
</evidence>
<dbReference type="InterPro" id="IPR005162">
    <property type="entry name" value="Retrotrans_gag_dom"/>
</dbReference>
<dbReference type="EMBL" id="AL662961">
    <property type="protein sequence ID" value="CAE05836.1"/>
    <property type="molecule type" value="Genomic_DNA"/>
</dbReference>
<dbReference type="AlphaFoldDB" id="Q7FA42"/>
<name>Q7FA42_ORYSJ</name>
<sequence length="366" mass="41743">MAEKALCKFVTPPAGNMPVGTQACPFCGKPKEDASAHLQRFLESCSMYTIRRVRPQLLPFSLLGRAEQWFYINRATVNTRKYCSTAFLSKFFSIGKTNALRGRISSFQQTRDETIPKAWERLQELDNNEKDAKQGTVKALDSHTTCEVYCNTGHSGWIVRKPVRTSCSLTPTTGIVHKETKDGALLHGVDQERTKPKEVKVKSRRTDSLNTFMMNFLEQEETRNRWDKFACVDEPGSRLLTMQCLCALLESCLVMSHTKKHYEWREEHLRRRLPLRHQCRCTETVGTRPRMSPVGPKSCNMTPEDRFGRMLATTGGMSRKAALGILVLLQFKWSTSILLMHCSVSSRGDLGELIRRMDTLRTVGRE</sequence>
<dbReference type="PANTHER" id="PTHR33223:SF6">
    <property type="entry name" value="CCHC-TYPE DOMAIN-CONTAINING PROTEIN"/>
    <property type="match status" value="1"/>
</dbReference>
<organism evidence="2 3">
    <name type="scientific">Oryza sativa subsp. japonica</name>
    <name type="common">Rice</name>
    <dbReference type="NCBI Taxonomy" id="39947"/>
    <lineage>
        <taxon>Eukaryota</taxon>
        <taxon>Viridiplantae</taxon>
        <taxon>Streptophyta</taxon>
        <taxon>Embryophyta</taxon>
        <taxon>Tracheophyta</taxon>
        <taxon>Spermatophyta</taxon>
        <taxon>Magnoliopsida</taxon>
        <taxon>Liliopsida</taxon>
        <taxon>Poales</taxon>
        <taxon>Poaceae</taxon>
        <taxon>BOP clade</taxon>
        <taxon>Oryzoideae</taxon>
        <taxon>Oryzeae</taxon>
        <taxon>Oryzinae</taxon>
        <taxon>Oryza</taxon>
        <taxon>Oryza sativa</taxon>
    </lineage>
</organism>